<organism evidence="9 10">
    <name type="scientific">Hyphomicrobium album</name>
    <dbReference type="NCBI Taxonomy" id="2665159"/>
    <lineage>
        <taxon>Bacteria</taxon>
        <taxon>Pseudomonadati</taxon>
        <taxon>Pseudomonadota</taxon>
        <taxon>Alphaproteobacteria</taxon>
        <taxon>Hyphomicrobiales</taxon>
        <taxon>Hyphomicrobiaceae</taxon>
        <taxon>Hyphomicrobium</taxon>
    </lineage>
</organism>
<dbReference type="Proteomes" id="UP000440694">
    <property type="component" value="Unassembled WGS sequence"/>
</dbReference>
<keyword evidence="1 6" id="KW-0645">Protease</keyword>
<dbReference type="GO" id="GO:0006508">
    <property type="term" value="P:proteolysis"/>
    <property type="evidence" value="ECO:0007669"/>
    <property type="project" value="UniProtKB-KW"/>
</dbReference>
<evidence type="ECO:0000256" key="4">
    <source>
        <dbReference type="ARBA" id="ARBA00022833"/>
    </source>
</evidence>
<evidence type="ECO:0000256" key="6">
    <source>
        <dbReference type="RuleBase" id="RU003983"/>
    </source>
</evidence>
<dbReference type="InterPro" id="IPR001915">
    <property type="entry name" value="Peptidase_M48"/>
</dbReference>
<evidence type="ECO:0000256" key="1">
    <source>
        <dbReference type="ARBA" id="ARBA00022670"/>
    </source>
</evidence>
<evidence type="ECO:0000313" key="10">
    <source>
        <dbReference type="Proteomes" id="UP000440694"/>
    </source>
</evidence>
<protein>
    <submittedName>
        <fullName evidence="9">M48 family metalloprotease</fullName>
    </submittedName>
</protein>
<reference evidence="9 10" key="1">
    <citation type="submission" date="2019-11" db="EMBL/GenBank/DDBJ databases">
        <title>Identification of a novel strain.</title>
        <authorList>
            <person name="Xu Q."/>
            <person name="Wang G."/>
        </authorList>
    </citation>
    <scope>NUCLEOTIDE SEQUENCE [LARGE SCALE GENOMIC DNA]</scope>
    <source>
        <strain evidence="10">xq</strain>
    </source>
</reference>
<feature type="chain" id="PRO_5026336494" evidence="7">
    <location>
        <begin position="29"/>
        <end position="391"/>
    </location>
</feature>
<dbReference type="AlphaFoldDB" id="A0A6I3KH15"/>
<dbReference type="Pfam" id="PF14295">
    <property type="entry name" value="PAN_4"/>
    <property type="match status" value="1"/>
</dbReference>
<dbReference type="SUPFAM" id="SSF55486">
    <property type="entry name" value="Metalloproteases ('zincins'), catalytic domain"/>
    <property type="match status" value="1"/>
</dbReference>
<dbReference type="GO" id="GO:0046872">
    <property type="term" value="F:metal ion binding"/>
    <property type="evidence" value="ECO:0007669"/>
    <property type="project" value="UniProtKB-KW"/>
</dbReference>
<feature type="domain" description="Apple" evidence="8">
    <location>
        <begin position="304"/>
        <end position="374"/>
    </location>
</feature>
<evidence type="ECO:0000256" key="5">
    <source>
        <dbReference type="ARBA" id="ARBA00023049"/>
    </source>
</evidence>
<evidence type="ECO:0000313" key="9">
    <source>
        <dbReference type="EMBL" id="MTD93559.1"/>
    </source>
</evidence>
<dbReference type="Pfam" id="PF01435">
    <property type="entry name" value="Peptidase_M48"/>
    <property type="match status" value="1"/>
</dbReference>
<dbReference type="Gene3D" id="3.50.4.10">
    <property type="entry name" value="Hepatocyte Growth Factor"/>
    <property type="match status" value="2"/>
</dbReference>
<keyword evidence="7" id="KW-0732">Signal</keyword>
<keyword evidence="10" id="KW-1185">Reference proteome</keyword>
<keyword evidence="2" id="KW-0479">Metal-binding</keyword>
<dbReference type="Pfam" id="PF00024">
    <property type="entry name" value="PAN_1"/>
    <property type="match status" value="1"/>
</dbReference>
<comment type="caution">
    <text evidence="9">The sequence shown here is derived from an EMBL/GenBank/DDBJ whole genome shotgun (WGS) entry which is preliminary data.</text>
</comment>
<sequence>MHFRWHVFVASLFLAAAVSGILVQQADAQSVHELQAAPTNRVVDTDGEARELVAEVLKQYGLKLNDDDWEIYITADGSDTPNAAANFTGKRQIAFNTAFMRRLGERSGDNWTLYAIAAHELAHHLGNHVLRPYFRRQLAEREADYHAGFVLGRMGAPYTRTIDVVRWLPDMAAEYPSRAQRLCEIGRGWRDANRLAPLQSPPETRSAVTTTLQSCEGSQPDESVYRLRRNRDIYGHDIAFNGKIGIPGVELSTCAAYCAELPECKAFSFDSWHGWCFPKSAVAASNADPPSVIGVKRPAAIPAVDQTLISGFVLVRNRRFRDAPDPPPAAVVNFDACKRQCAESTHCVAFSFEKASKVCSMFRATVGHYIDELADSGYKQQRPRTPPPQPF</sequence>
<dbReference type="Gene3D" id="3.30.2010.10">
    <property type="entry name" value="Metalloproteases ('zincins'), catalytic domain"/>
    <property type="match status" value="1"/>
</dbReference>
<gene>
    <name evidence="9" type="ORF">GIW81_04330</name>
</gene>
<evidence type="ECO:0000256" key="3">
    <source>
        <dbReference type="ARBA" id="ARBA00022801"/>
    </source>
</evidence>
<keyword evidence="5 6" id="KW-0482">Metalloprotease</keyword>
<proteinExistence type="inferred from homology"/>
<evidence type="ECO:0000256" key="2">
    <source>
        <dbReference type="ARBA" id="ARBA00022723"/>
    </source>
</evidence>
<evidence type="ECO:0000259" key="8">
    <source>
        <dbReference type="PROSITE" id="PS50948"/>
    </source>
</evidence>
<dbReference type="InterPro" id="IPR003609">
    <property type="entry name" value="Pan_app"/>
</dbReference>
<dbReference type="PROSITE" id="PS50948">
    <property type="entry name" value="PAN"/>
    <property type="match status" value="1"/>
</dbReference>
<feature type="signal peptide" evidence="7">
    <location>
        <begin position="1"/>
        <end position="28"/>
    </location>
</feature>
<keyword evidence="3 6" id="KW-0378">Hydrolase</keyword>
<comment type="similarity">
    <text evidence="6">Belongs to the peptidase M48 family.</text>
</comment>
<keyword evidence="4 6" id="KW-0862">Zinc</keyword>
<dbReference type="EMBL" id="WMBQ01000001">
    <property type="protein sequence ID" value="MTD93559.1"/>
    <property type="molecule type" value="Genomic_DNA"/>
</dbReference>
<name>A0A6I3KH15_9HYPH</name>
<accession>A0A6I3KH15</accession>
<evidence type="ECO:0000256" key="7">
    <source>
        <dbReference type="SAM" id="SignalP"/>
    </source>
</evidence>
<comment type="cofactor">
    <cofactor evidence="6">
        <name>Zn(2+)</name>
        <dbReference type="ChEBI" id="CHEBI:29105"/>
    </cofactor>
    <text evidence="6">Binds 1 zinc ion per subunit.</text>
</comment>
<dbReference type="GO" id="GO:0004222">
    <property type="term" value="F:metalloendopeptidase activity"/>
    <property type="evidence" value="ECO:0007669"/>
    <property type="project" value="InterPro"/>
</dbReference>
<dbReference type="SUPFAM" id="SSF57414">
    <property type="entry name" value="Hairpin loop containing domain-like"/>
    <property type="match status" value="1"/>
</dbReference>